<reference evidence="1 2" key="1">
    <citation type="submission" date="2023-11" db="EMBL/GenBank/DDBJ databases">
        <title>Halocaridina rubra genome assembly.</title>
        <authorList>
            <person name="Smith C."/>
        </authorList>
    </citation>
    <scope>NUCLEOTIDE SEQUENCE [LARGE SCALE GENOMIC DNA]</scope>
    <source>
        <strain evidence="1">EP-1</strain>
        <tissue evidence="1">Whole</tissue>
    </source>
</reference>
<sequence>MVSGVENVTIGLQNNYLQSLPEDKFGSILRNTNFQSKVLVSGNPIVCDPGLCWLAKNTTMASCFDNFRCSNMEVNFIDLTTELLGC</sequence>
<organism evidence="1 2">
    <name type="scientific">Halocaridina rubra</name>
    <name type="common">Hawaiian red shrimp</name>
    <dbReference type="NCBI Taxonomy" id="373956"/>
    <lineage>
        <taxon>Eukaryota</taxon>
        <taxon>Metazoa</taxon>
        <taxon>Ecdysozoa</taxon>
        <taxon>Arthropoda</taxon>
        <taxon>Crustacea</taxon>
        <taxon>Multicrustacea</taxon>
        <taxon>Malacostraca</taxon>
        <taxon>Eumalacostraca</taxon>
        <taxon>Eucarida</taxon>
        <taxon>Decapoda</taxon>
        <taxon>Pleocyemata</taxon>
        <taxon>Caridea</taxon>
        <taxon>Atyoidea</taxon>
        <taxon>Atyidae</taxon>
        <taxon>Halocaridina</taxon>
    </lineage>
</organism>
<evidence type="ECO:0000313" key="2">
    <source>
        <dbReference type="Proteomes" id="UP001381693"/>
    </source>
</evidence>
<protein>
    <submittedName>
        <fullName evidence="1">Uncharacterized protein</fullName>
    </submittedName>
</protein>
<keyword evidence="2" id="KW-1185">Reference proteome</keyword>
<gene>
    <name evidence="1" type="ORF">SK128_013832</name>
</gene>
<evidence type="ECO:0000313" key="1">
    <source>
        <dbReference type="EMBL" id="KAK7086009.1"/>
    </source>
</evidence>
<proteinExistence type="predicted"/>
<dbReference type="Proteomes" id="UP001381693">
    <property type="component" value="Unassembled WGS sequence"/>
</dbReference>
<comment type="caution">
    <text evidence="1">The sequence shown here is derived from an EMBL/GenBank/DDBJ whole genome shotgun (WGS) entry which is preliminary data.</text>
</comment>
<dbReference type="EMBL" id="JAXCGZ010000424">
    <property type="protein sequence ID" value="KAK7086009.1"/>
    <property type="molecule type" value="Genomic_DNA"/>
</dbReference>
<dbReference type="SUPFAM" id="SSF52058">
    <property type="entry name" value="L domain-like"/>
    <property type="match status" value="1"/>
</dbReference>
<dbReference type="AlphaFoldDB" id="A0AAN8XUC5"/>
<accession>A0AAN8XUC5</accession>
<dbReference type="Gene3D" id="3.80.10.10">
    <property type="entry name" value="Ribonuclease Inhibitor"/>
    <property type="match status" value="1"/>
</dbReference>
<name>A0AAN8XUC5_HALRR</name>
<dbReference type="InterPro" id="IPR032675">
    <property type="entry name" value="LRR_dom_sf"/>
</dbReference>